<proteinExistence type="predicted"/>
<feature type="region of interest" description="Disordered" evidence="1">
    <location>
        <begin position="1"/>
        <end position="42"/>
    </location>
</feature>
<dbReference type="CDD" id="cd00093">
    <property type="entry name" value="HTH_XRE"/>
    <property type="match status" value="1"/>
</dbReference>
<gene>
    <name evidence="3" type="ORF">FB559_8608</name>
</gene>
<organism evidence="3 4">
    <name type="scientific">Actinoallomurus bryophytorum</name>
    <dbReference type="NCBI Taxonomy" id="1490222"/>
    <lineage>
        <taxon>Bacteria</taxon>
        <taxon>Bacillati</taxon>
        <taxon>Actinomycetota</taxon>
        <taxon>Actinomycetes</taxon>
        <taxon>Streptosporangiales</taxon>
        <taxon>Thermomonosporaceae</taxon>
        <taxon>Actinoallomurus</taxon>
    </lineage>
</organism>
<keyword evidence="4" id="KW-1185">Reference proteome</keyword>
<dbReference type="InterPro" id="IPR010982">
    <property type="entry name" value="Lambda_DNA-bd_dom_sf"/>
</dbReference>
<feature type="domain" description="HTH cro/C1-type" evidence="2">
    <location>
        <begin position="76"/>
        <end position="123"/>
    </location>
</feature>
<dbReference type="Pfam" id="PF17765">
    <property type="entry name" value="MLTR_LBD"/>
    <property type="match status" value="1"/>
</dbReference>
<name>A0A543BTD1_9ACTN</name>
<dbReference type="Gene3D" id="1.10.260.40">
    <property type="entry name" value="lambda repressor-like DNA-binding domains"/>
    <property type="match status" value="1"/>
</dbReference>
<dbReference type="InterPro" id="IPR001387">
    <property type="entry name" value="Cro/C1-type_HTH"/>
</dbReference>
<reference evidence="3 4" key="1">
    <citation type="submission" date="2019-06" db="EMBL/GenBank/DDBJ databases">
        <title>Sequencing the genomes of 1000 actinobacteria strains.</title>
        <authorList>
            <person name="Klenk H.-P."/>
        </authorList>
    </citation>
    <scope>NUCLEOTIDE SEQUENCE [LARGE SCALE GENOMIC DNA]</scope>
    <source>
        <strain evidence="3 4">DSM 102200</strain>
    </source>
</reference>
<accession>A0A543BTD1</accession>
<comment type="caution">
    <text evidence="3">The sequence shown here is derived from an EMBL/GenBank/DDBJ whole genome shotgun (WGS) entry which is preliminary data.</text>
</comment>
<evidence type="ECO:0000259" key="2">
    <source>
        <dbReference type="PROSITE" id="PS50943"/>
    </source>
</evidence>
<dbReference type="SMART" id="SM00530">
    <property type="entry name" value="HTH_XRE"/>
    <property type="match status" value="1"/>
</dbReference>
<dbReference type="Gene3D" id="3.30.450.180">
    <property type="match status" value="1"/>
</dbReference>
<dbReference type="PANTHER" id="PTHR35010:SF2">
    <property type="entry name" value="BLL4672 PROTEIN"/>
    <property type="match status" value="1"/>
</dbReference>
<dbReference type="PROSITE" id="PS50943">
    <property type="entry name" value="HTH_CROC1"/>
    <property type="match status" value="1"/>
</dbReference>
<sequence>MGLGWPHLDPAVPPAAQERSGLPRIGGPRIQGTNGDITSDMGMNRDDLADFLRRARARLTPRDVGLVEGPRRRTPGLRREEVAALAAMSADYYMRLEQARSPQPSVQMLAALTSALRLTTDERDHLYLLAGHRPPEGARAGEYLRPSMLYVLDRLDSVPVQVLSDLGDLLAHNDMAQALFGCVCTVAREDRNIVLRWFTEPDVRNHFAAEEHEEQARQLVADLRAAVTHRGNDAASRALVTRLRAASAEFAALWDRHEVAVRRSHPYRLVHPELGRIEFDCEVLATPATDQRLRVFTPPPGGTDALDMLRVLGPQHRHDTAATRT</sequence>
<evidence type="ECO:0000256" key="1">
    <source>
        <dbReference type="SAM" id="MobiDB-lite"/>
    </source>
</evidence>
<evidence type="ECO:0000313" key="4">
    <source>
        <dbReference type="Proteomes" id="UP000316096"/>
    </source>
</evidence>
<dbReference type="Pfam" id="PF13560">
    <property type="entry name" value="HTH_31"/>
    <property type="match status" value="1"/>
</dbReference>
<dbReference type="InterPro" id="IPR041413">
    <property type="entry name" value="MLTR_LBD"/>
</dbReference>
<dbReference type="PANTHER" id="PTHR35010">
    <property type="entry name" value="BLL4672 PROTEIN-RELATED"/>
    <property type="match status" value="1"/>
</dbReference>
<evidence type="ECO:0000313" key="3">
    <source>
        <dbReference type="EMBL" id="TQL87996.1"/>
    </source>
</evidence>
<dbReference type="GO" id="GO:0003677">
    <property type="term" value="F:DNA binding"/>
    <property type="evidence" value="ECO:0007669"/>
    <property type="project" value="InterPro"/>
</dbReference>
<dbReference type="Proteomes" id="UP000316096">
    <property type="component" value="Unassembled WGS sequence"/>
</dbReference>
<dbReference type="EMBL" id="VFOZ01000003">
    <property type="protein sequence ID" value="TQL87996.1"/>
    <property type="molecule type" value="Genomic_DNA"/>
</dbReference>
<dbReference type="AlphaFoldDB" id="A0A543BTD1"/>
<dbReference type="SUPFAM" id="SSF47413">
    <property type="entry name" value="lambda repressor-like DNA-binding domains"/>
    <property type="match status" value="1"/>
</dbReference>
<protein>
    <submittedName>
        <fullName evidence="3">Helix-turn-helix protein</fullName>
    </submittedName>
</protein>